<dbReference type="NCBIfam" id="TIGR00730">
    <property type="entry name" value="Rossman fold protein, TIGR00730 family"/>
    <property type="match status" value="1"/>
</dbReference>
<dbReference type="PATRIC" id="fig|1618983.3.peg.571"/>
<organism evidence="2 3">
    <name type="scientific">Candidatus Uhrbacteria bacterium GW2011_GWC1_41_20</name>
    <dbReference type="NCBI Taxonomy" id="1618983"/>
    <lineage>
        <taxon>Bacteria</taxon>
        <taxon>Candidatus Uhriibacteriota</taxon>
    </lineage>
</organism>
<evidence type="ECO:0000256" key="1">
    <source>
        <dbReference type="RuleBase" id="RU363015"/>
    </source>
</evidence>
<keyword evidence="1" id="KW-0378">Hydrolase</keyword>
<dbReference type="GO" id="GO:0009691">
    <property type="term" value="P:cytokinin biosynthetic process"/>
    <property type="evidence" value="ECO:0007669"/>
    <property type="project" value="UniProtKB-UniRule"/>
</dbReference>
<accession>A0A0G0VH43</accession>
<dbReference type="PANTHER" id="PTHR43393:SF3">
    <property type="entry name" value="LYSINE DECARBOXYLASE-LIKE PROTEIN"/>
    <property type="match status" value="1"/>
</dbReference>
<dbReference type="EC" id="3.2.2.n1" evidence="1"/>
<protein>
    <recommendedName>
        <fullName evidence="1">Cytokinin riboside 5'-monophosphate phosphoribohydrolase</fullName>
        <ecNumber evidence="1">3.2.2.n1</ecNumber>
    </recommendedName>
</protein>
<dbReference type="Proteomes" id="UP000033930">
    <property type="component" value="Unassembled WGS sequence"/>
</dbReference>
<sequence>MIQIKKEDKNRTTRMPLTPEEVEVCKLAGQAPRMSDITWRIFRIMAEFVEGFQFLSQLDHEVTIFGSARFAPDNRWYQEAEQLGKLLAKNGFTVVTGGGPGIMEAANKGAYEAKGKSVGINIQLPTEQRINPYVTFSRAFHYFFTRKVILAASAQAYVYFPGGFGTIDELFEILTLIQTEKSEKIPVVLVGKEYWGGLEDWIKEFQLEKLATINKSDLDLFSIVDTAQEAFDLVKDSTERTFF</sequence>
<comment type="similarity">
    <text evidence="1">Belongs to the LOG family.</text>
</comment>
<evidence type="ECO:0000313" key="2">
    <source>
        <dbReference type="EMBL" id="KKR98971.1"/>
    </source>
</evidence>
<dbReference type="GO" id="GO:0016787">
    <property type="term" value="F:hydrolase activity"/>
    <property type="evidence" value="ECO:0007669"/>
    <property type="project" value="UniProtKB-KW"/>
</dbReference>
<reference evidence="2 3" key="1">
    <citation type="journal article" date="2015" name="Nature">
        <title>rRNA introns, odd ribosomes, and small enigmatic genomes across a large radiation of phyla.</title>
        <authorList>
            <person name="Brown C.T."/>
            <person name="Hug L.A."/>
            <person name="Thomas B.C."/>
            <person name="Sharon I."/>
            <person name="Castelle C.J."/>
            <person name="Singh A."/>
            <person name="Wilkins M.J."/>
            <person name="Williams K.H."/>
            <person name="Banfield J.F."/>
        </authorList>
    </citation>
    <scope>NUCLEOTIDE SEQUENCE [LARGE SCALE GENOMIC DNA]</scope>
</reference>
<dbReference type="InterPro" id="IPR005269">
    <property type="entry name" value="LOG"/>
</dbReference>
<keyword evidence="1" id="KW-0203">Cytokinin biosynthesis</keyword>
<comment type="caution">
    <text evidence="2">The sequence shown here is derived from an EMBL/GenBank/DDBJ whole genome shotgun (WGS) entry which is preliminary data.</text>
</comment>
<dbReference type="SUPFAM" id="SSF102405">
    <property type="entry name" value="MCP/YpsA-like"/>
    <property type="match status" value="1"/>
</dbReference>
<dbReference type="GO" id="GO:0005829">
    <property type="term" value="C:cytosol"/>
    <property type="evidence" value="ECO:0007669"/>
    <property type="project" value="TreeGrafter"/>
</dbReference>
<dbReference type="PANTHER" id="PTHR43393">
    <property type="entry name" value="CYTOKININ RIBOSIDE 5'-MONOPHOSPHATE PHOSPHORIBOHYDROLASE"/>
    <property type="match status" value="1"/>
</dbReference>
<dbReference type="InterPro" id="IPR052341">
    <property type="entry name" value="LOG_family_nucleotidases"/>
</dbReference>
<proteinExistence type="inferred from homology"/>
<dbReference type="EMBL" id="LCAW01000012">
    <property type="protein sequence ID" value="KKR98971.1"/>
    <property type="molecule type" value="Genomic_DNA"/>
</dbReference>
<dbReference type="Pfam" id="PF03641">
    <property type="entry name" value="Lysine_decarbox"/>
    <property type="match status" value="1"/>
</dbReference>
<dbReference type="InterPro" id="IPR031100">
    <property type="entry name" value="LOG_fam"/>
</dbReference>
<dbReference type="Gene3D" id="3.40.50.450">
    <property type="match status" value="1"/>
</dbReference>
<evidence type="ECO:0000313" key="3">
    <source>
        <dbReference type="Proteomes" id="UP000033930"/>
    </source>
</evidence>
<dbReference type="AlphaFoldDB" id="A0A0G0VH43"/>
<gene>
    <name evidence="2" type="ORF">UU50_C0012G0019</name>
</gene>
<name>A0A0G0VH43_9BACT</name>